<dbReference type="Proteomes" id="UP000885847">
    <property type="component" value="Unassembled WGS sequence"/>
</dbReference>
<dbReference type="FunFam" id="3.50.80.10:FF:000001">
    <property type="entry name" value="D-aminoacyl-tRNA deacylase"/>
    <property type="match status" value="1"/>
</dbReference>
<keyword evidence="2" id="KW-0963">Cytoplasm</keyword>
<dbReference type="EMBL" id="DQWE01000051">
    <property type="protein sequence ID" value="HDI82372.1"/>
    <property type="molecule type" value="Genomic_DNA"/>
</dbReference>
<dbReference type="NCBIfam" id="TIGR00256">
    <property type="entry name" value="D-aminoacyl-tRNA deacylase"/>
    <property type="match status" value="1"/>
</dbReference>
<keyword evidence="2" id="KW-0694">RNA-binding</keyword>
<comment type="catalytic activity">
    <reaction evidence="2">
        <text>glycyl-tRNA(Ala) + H2O = tRNA(Ala) + glycine + H(+)</text>
        <dbReference type="Rhea" id="RHEA:53744"/>
        <dbReference type="Rhea" id="RHEA-COMP:9657"/>
        <dbReference type="Rhea" id="RHEA-COMP:13640"/>
        <dbReference type="ChEBI" id="CHEBI:15377"/>
        <dbReference type="ChEBI" id="CHEBI:15378"/>
        <dbReference type="ChEBI" id="CHEBI:57305"/>
        <dbReference type="ChEBI" id="CHEBI:78442"/>
        <dbReference type="ChEBI" id="CHEBI:78522"/>
    </reaction>
</comment>
<comment type="caution">
    <text evidence="3">The sequence shown here is derived from an EMBL/GenBank/DDBJ whole genome shotgun (WGS) entry which is preliminary data.</text>
</comment>
<dbReference type="EC" id="3.1.1.96" evidence="2"/>
<reference evidence="3" key="1">
    <citation type="journal article" date="2020" name="mSystems">
        <title>Genome- and Community-Level Interaction Insights into Carbon Utilization and Element Cycling Functions of Hydrothermarchaeota in Hydrothermal Sediment.</title>
        <authorList>
            <person name="Zhou Z."/>
            <person name="Liu Y."/>
            <person name="Xu W."/>
            <person name="Pan J."/>
            <person name="Luo Z.H."/>
            <person name="Li M."/>
        </authorList>
    </citation>
    <scope>NUCLEOTIDE SEQUENCE [LARGE SCALE GENOMIC DNA]</scope>
    <source>
        <strain evidence="3">HyVt-102</strain>
    </source>
</reference>
<protein>
    <recommendedName>
        <fullName evidence="2">D-aminoacyl-tRNA deacylase</fullName>
        <shortName evidence="2">DTD</shortName>
        <ecNumber evidence="2">3.1.1.96</ecNumber>
    </recommendedName>
    <alternativeName>
        <fullName evidence="2">Gly-tRNA(Ala) deacylase</fullName>
        <ecNumber evidence="2">3.1.1.-</ecNumber>
    </alternativeName>
</protein>
<dbReference type="GO" id="GO:0043908">
    <property type="term" value="F:Ser(Gly)-tRNA(Ala) hydrolase activity"/>
    <property type="evidence" value="ECO:0007669"/>
    <property type="project" value="UniProtKB-UniRule"/>
</dbReference>
<feature type="short sequence motif" description="Gly-cisPro motif, important for rejection of L-amino acids" evidence="2">
    <location>
        <begin position="135"/>
        <end position="136"/>
    </location>
</feature>
<dbReference type="AlphaFoldDB" id="A0A7C0V9U9"/>
<dbReference type="CDD" id="cd00563">
    <property type="entry name" value="Dtyr_deacylase"/>
    <property type="match status" value="1"/>
</dbReference>
<dbReference type="GO" id="GO:0106026">
    <property type="term" value="F:Gly-tRNA(Ala) deacylase activity"/>
    <property type="evidence" value="ECO:0007669"/>
    <property type="project" value="UniProtKB-UniRule"/>
</dbReference>
<comment type="domain">
    <text evidence="2">A Gly-cisPro motif from one monomer fits into the active site of the other monomer to allow specific chiral rejection of L-amino acids.</text>
</comment>
<comment type="subunit">
    <text evidence="2">Homodimer.</text>
</comment>
<dbReference type="Gene3D" id="3.50.80.10">
    <property type="entry name" value="D-tyrosyl-tRNA(Tyr) deacylase"/>
    <property type="match status" value="1"/>
</dbReference>
<dbReference type="InterPro" id="IPR023509">
    <property type="entry name" value="DTD-like_sf"/>
</dbReference>
<evidence type="ECO:0000256" key="1">
    <source>
        <dbReference type="ARBA" id="ARBA00009673"/>
    </source>
</evidence>
<evidence type="ECO:0000256" key="2">
    <source>
        <dbReference type="HAMAP-Rule" id="MF_00518"/>
    </source>
</evidence>
<organism evidence="3">
    <name type="scientific">candidate division WOR-3 bacterium</name>
    <dbReference type="NCBI Taxonomy" id="2052148"/>
    <lineage>
        <taxon>Bacteria</taxon>
        <taxon>Bacteria division WOR-3</taxon>
    </lineage>
</organism>
<name>A0A7C0V9U9_UNCW3</name>
<proteinExistence type="inferred from homology"/>
<dbReference type="PANTHER" id="PTHR10472">
    <property type="entry name" value="D-TYROSYL-TRNA TYR DEACYLASE"/>
    <property type="match status" value="1"/>
</dbReference>
<dbReference type="GO" id="GO:0051500">
    <property type="term" value="F:D-tyrosyl-tRNA(Tyr) deacylase activity"/>
    <property type="evidence" value="ECO:0007669"/>
    <property type="project" value="TreeGrafter"/>
</dbReference>
<dbReference type="Pfam" id="PF02580">
    <property type="entry name" value="Tyr_Deacylase"/>
    <property type="match status" value="1"/>
</dbReference>
<dbReference type="GO" id="GO:0005737">
    <property type="term" value="C:cytoplasm"/>
    <property type="evidence" value="ECO:0007669"/>
    <property type="project" value="UniProtKB-SubCell"/>
</dbReference>
<accession>A0A7C0V9U9</accession>
<dbReference type="InterPro" id="IPR003732">
    <property type="entry name" value="Daa-tRNA_deacyls_DTD"/>
</dbReference>
<comment type="subcellular location">
    <subcellularLocation>
        <location evidence="2">Cytoplasm</location>
    </subcellularLocation>
</comment>
<dbReference type="PANTHER" id="PTHR10472:SF5">
    <property type="entry name" value="D-AMINOACYL-TRNA DEACYLASE 1"/>
    <property type="match status" value="1"/>
</dbReference>
<comment type="similarity">
    <text evidence="1 2">Belongs to the DTD family.</text>
</comment>
<keyword evidence="2 3" id="KW-0378">Hydrolase</keyword>
<keyword evidence="2" id="KW-0820">tRNA-binding</keyword>
<dbReference type="EC" id="3.1.1.-" evidence="2"/>
<gene>
    <name evidence="2" type="primary">dtd</name>
    <name evidence="3" type="ORF">ENF18_01100</name>
</gene>
<dbReference type="SUPFAM" id="SSF69500">
    <property type="entry name" value="DTD-like"/>
    <property type="match status" value="1"/>
</dbReference>
<comment type="function">
    <text evidence="2">An aminoacyl-tRNA editing enzyme that deacylates mischarged D-aminoacyl-tRNAs. Also deacylates mischarged glycyl-tRNA(Ala), protecting cells against glycine mischarging by AlaRS. Acts via tRNA-based rather than protein-based catalysis; rejects L-amino acids rather than detecting D-amino acids in the active site. By recycling D-aminoacyl-tRNA to D-amino acids and free tRNA molecules, this enzyme counteracts the toxicity associated with the formation of D-aminoacyl-tRNA entities in vivo and helps enforce protein L-homochirality.</text>
</comment>
<dbReference type="HAMAP" id="MF_00518">
    <property type="entry name" value="Deacylase_Dtd"/>
    <property type="match status" value="1"/>
</dbReference>
<dbReference type="GO" id="GO:0000049">
    <property type="term" value="F:tRNA binding"/>
    <property type="evidence" value="ECO:0007669"/>
    <property type="project" value="UniProtKB-UniRule"/>
</dbReference>
<comment type="catalytic activity">
    <reaction evidence="2">
        <text>a D-aminoacyl-tRNA + H2O = a tRNA + a D-alpha-amino acid + H(+)</text>
        <dbReference type="Rhea" id="RHEA:13953"/>
        <dbReference type="Rhea" id="RHEA-COMP:10123"/>
        <dbReference type="Rhea" id="RHEA-COMP:10124"/>
        <dbReference type="ChEBI" id="CHEBI:15377"/>
        <dbReference type="ChEBI" id="CHEBI:15378"/>
        <dbReference type="ChEBI" id="CHEBI:59871"/>
        <dbReference type="ChEBI" id="CHEBI:78442"/>
        <dbReference type="ChEBI" id="CHEBI:79333"/>
        <dbReference type="EC" id="3.1.1.96"/>
    </reaction>
</comment>
<evidence type="ECO:0000313" key="3">
    <source>
        <dbReference type="EMBL" id="HDI82372.1"/>
    </source>
</evidence>
<sequence length="147" mass="16480">MKAVIQRVKKASVSVEGEVISSIGKGFLILLGIQVGDTEEDIDYLSRKIAFLRIFERDGKFNDSLMDIGGEALVVSQFTLLGRTERGNRPDFLLAEKPPRAEELFNMFCEKLSEYVPVKRGIFGARMDVSLINNGPVTIIIDSRREK</sequence>
<dbReference type="GO" id="GO:0019478">
    <property type="term" value="P:D-amino acid catabolic process"/>
    <property type="evidence" value="ECO:0007669"/>
    <property type="project" value="UniProtKB-UniRule"/>
</dbReference>